<name>A0AAV6VWX5_9ARAC</name>
<gene>
    <name evidence="7" type="ORF">JTE90_021908</name>
</gene>
<feature type="transmembrane region" description="Helical" evidence="5">
    <location>
        <begin position="108"/>
        <end position="130"/>
    </location>
</feature>
<dbReference type="Proteomes" id="UP000827092">
    <property type="component" value="Unassembled WGS sequence"/>
</dbReference>
<evidence type="ECO:0000259" key="6">
    <source>
        <dbReference type="PROSITE" id="PS50850"/>
    </source>
</evidence>
<feature type="transmembrane region" description="Helical" evidence="5">
    <location>
        <begin position="425"/>
        <end position="445"/>
    </location>
</feature>
<feature type="domain" description="Major facilitator superfamily (MFS) profile" evidence="6">
    <location>
        <begin position="72"/>
        <end position="476"/>
    </location>
</feature>
<feature type="transmembrane region" description="Helical" evidence="5">
    <location>
        <begin position="385"/>
        <end position="405"/>
    </location>
</feature>
<evidence type="ECO:0000313" key="8">
    <source>
        <dbReference type="Proteomes" id="UP000827092"/>
    </source>
</evidence>
<dbReference type="AlphaFoldDB" id="A0AAV6VWX5"/>
<accession>A0AAV6VWX5</accession>
<feature type="transmembrane region" description="Helical" evidence="5">
    <location>
        <begin position="329"/>
        <end position="348"/>
    </location>
</feature>
<keyword evidence="3 5" id="KW-1133">Transmembrane helix</keyword>
<evidence type="ECO:0000256" key="5">
    <source>
        <dbReference type="SAM" id="Phobius"/>
    </source>
</evidence>
<keyword evidence="2 5" id="KW-0812">Transmembrane</keyword>
<feature type="transmembrane region" description="Helical" evidence="5">
    <location>
        <begin position="451"/>
        <end position="471"/>
    </location>
</feature>
<dbReference type="Pfam" id="PF07690">
    <property type="entry name" value="MFS_1"/>
    <property type="match status" value="1"/>
</dbReference>
<evidence type="ECO:0000256" key="3">
    <source>
        <dbReference type="ARBA" id="ARBA00022989"/>
    </source>
</evidence>
<feature type="transmembrane region" description="Helical" evidence="5">
    <location>
        <begin position="137"/>
        <end position="158"/>
    </location>
</feature>
<dbReference type="GO" id="GO:0097037">
    <property type="term" value="P:heme export"/>
    <property type="evidence" value="ECO:0007669"/>
    <property type="project" value="TreeGrafter"/>
</dbReference>
<protein>
    <recommendedName>
        <fullName evidence="6">Major facilitator superfamily (MFS) profile domain-containing protein</fullName>
    </recommendedName>
</protein>
<comment type="caution">
    <text evidence="7">The sequence shown here is derived from an EMBL/GenBank/DDBJ whole genome shotgun (WGS) entry which is preliminary data.</text>
</comment>
<dbReference type="EMBL" id="JAFNEN010000017">
    <property type="protein sequence ID" value="KAG8200253.1"/>
    <property type="molecule type" value="Genomic_DNA"/>
</dbReference>
<comment type="subcellular location">
    <subcellularLocation>
        <location evidence="1">Membrane</location>
        <topology evidence="1">Multi-pass membrane protein</topology>
    </subcellularLocation>
</comment>
<feature type="transmembrane region" description="Helical" evidence="5">
    <location>
        <begin position="238"/>
        <end position="258"/>
    </location>
</feature>
<feature type="transmembrane region" description="Helical" evidence="5">
    <location>
        <begin position="291"/>
        <end position="309"/>
    </location>
</feature>
<proteinExistence type="predicted"/>
<sequence>MEDTTIPNKTSNLVANLYDTPPKPISDDLKHSSSKNQHNNNENNIQVTKLAEDFEKCTTNFEIKQYKKRYFMLFLFAMCSAMNGFPQFQYTVVADIVSCYYGVEDSDISWTCVIYMVLFLPFVFPVMLLMDKKGLRITLIIGAVLNCLGSWVQCFSFSSDRFFVVMACQSIYALGQVFVLSLPPFIAGVWFGAGEVGLACALGVFGNQMGIALGFIIPPTVMTNNCANSVDIYYELSMIAYPMAGINTLLLIIICIAFEAKPDCFPSAAQAAKEGNVTEYGKSLKRLCCDVPFVLLFIGYGLITGTYFAMSTLMNEMVLFHFPGEEVDAGWLGAIMVFAGMVGSIFLGAMLDSTRKYKSISLLVFIFSFMLMLSYTVVIKIVEKIWIQFIFFTFLGLIMTGYLPAGFDFGSEITYPEPEAMSSSLLNASTQLFSIILTNVSSPLLHKYGDQISNIFFSACLFVGIIVMACIKCELRRTKAGEGTPSSKLP</sequence>
<dbReference type="InterPro" id="IPR049680">
    <property type="entry name" value="FLVCR1-2_SLC49-like"/>
</dbReference>
<dbReference type="PANTHER" id="PTHR10924">
    <property type="entry name" value="MAJOR FACILITATOR SUPERFAMILY PROTEIN-RELATED"/>
    <property type="match status" value="1"/>
</dbReference>
<dbReference type="GO" id="GO:0015232">
    <property type="term" value="F:heme transmembrane transporter activity"/>
    <property type="evidence" value="ECO:0007669"/>
    <property type="project" value="TreeGrafter"/>
</dbReference>
<dbReference type="GO" id="GO:0016020">
    <property type="term" value="C:membrane"/>
    <property type="evidence" value="ECO:0007669"/>
    <property type="project" value="UniProtKB-SubCell"/>
</dbReference>
<dbReference type="PANTHER" id="PTHR10924:SF4">
    <property type="entry name" value="GH15861P"/>
    <property type="match status" value="1"/>
</dbReference>
<feature type="transmembrane region" description="Helical" evidence="5">
    <location>
        <begin position="360"/>
        <end position="379"/>
    </location>
</feature>
<feature type="transmembrane region" description="Helical" evidence="5">
    <location>
        <begin position="70"/>
        <end position="88"/>
    </location>
</feature>
<organism evidence="7 8">
    <name type="scientific">Oedothorax gibbosus</name>
    <dbReference type="NCBI Taxonomy" id="931172"/>
    <lineage>
        <taxon>Eukaryota</taxon>
        <taxon>Metazoa</taxon>
        <taxon>Ecdysozoa</taxon>
        <taxon>Arthropoda</taxon>
        <taxon>Chelicerata</taxon>
        <taxon>Arachnida</taxon>
        <taxon>Araneae</taxon>
        <taxon>Araneomorphae</taxon>
        <taxon>Entelegynae</taxon>
        <taxon>Araneoidea</taxon>
        <taxon>Linyphiidae</taxon>
        <taxon>Erigoninae</taxon>
        <taxon>Oedothorax</taxon>
    </lineage>
</organism>
<dbReference type="InterPro" id="IPR020846">
    <property type="entry name" value="MFS_dom"/>
</dbReference>
<dbReference type="Gene3D" id="1.20.1250.20">
    <property type="entry name" value="MFS general substrate transporter like domains"/>
    <property type="match status" value="1"/>
</dbReference>
<dbReference type="SUPFAM" id="SSF103473">
    <property type="entry name" value="MFS general substrate transporter"/>
    <property type="match status" value="1"/>
</dbReference>
<keyword evidence="4 5" id="KW-0472">Membrane</keyword>
<dbReference type="GO" id="GO:0020037">
    <property type="term" value="F:heme binding"/>
    <property type="evidence" value="ECO:0007669"/>
    <property type="project" value="TreeGrafter"/>
</dbReference>
<dbReference type="PROSITE" id="PS50850">
    <property type="entry name" value="MFS"/>
    <property type="match status" value="1"/>
</dbReference>
<feature type="transmembrane region" description="Helical" evidence="5">
    <location>
        <begin position="170"/>
        <end position="191"/>
    </location>
</feature>
<evidence type="ECO:0000256" key="4">
    <source>
        <dbReference type="ARBA" id="ARBA00023136"/>
    </source>
</evidence>
<evidence type="ECO:0000256" key="2">
    <source>
        <dbReference type="ARBA" id="ARBA00022692"/>
    </source>
</evidence>
<reference evidence="7 8" key="1">
    <citation type="journal article" date="2022" name="Nat. Ecol. Evol.">
        <title>A masculinizing supergene underlies an exaggerated male reproductive morph in a spider.</title>
        <authorList>
            <person name="Hendrickx F."/>
            <person name="De Corte Z."/>
            <person name="Sonet G."/>
            <person name="Van Belleghem S.M."/>
            <person name="Kostlbacher S."/>
            <person name="Vangestel C."/>
        </authorList>
    </citation>
    <scope>NUCLEOTIDE SEQUENCE [LARGE SCALE GENOMIC DNA]</scope>
    <source>
        <strain evidence="7">W744_W776</strain>
    </source>
</reference>
<keyword evidence="8" id="KW-1185">Reference proteome</keyword>
<evidence type="ECO:0000256" key="1">
    <source>
        <dbReference type="ARBA" id="ARBA00004141"/>
    </source>
</evidence>
<feature type="transmembrane region" description="Helical" evidence="5">
    <location>
        <begin position="198"/>
        <end position="218"/>
    </location>
</feature>
<dbReference type="InterPro" id="IPR036259">
    <property type="entry name" value="MFS_trans_sf"/>
</dbReference>
<evidence type="ECO:0000313" key="7">
    <source>
        <dbReference type="EMBL" id="KAG8200253.1"/>
    </source>
</evidence>
<dbReference type="InterPro" id="IPR011701">
    <property type="entry name" value="MFS"/>
</dbReference>